<comment type="caution">
    <text evidence="1">The sequence shown here is derived from an EMBL/GenBank/DDBJ whole genome shotgun (WGS) entry which is preliminary data.</text>
</comment>
<evidence type="ECO:0000313" key="1">
    <source>
        <dbReference type="EMBL" id="TDQ44991.1"/>
    </source>
</evidence>
<organism evidence="1 2">
    <name type="scientific">Permianibacter aggregans</name>
    <dbReference type="NCBI Taxonomy" id="1510150"/>
    <lineage>
        <taxon>Bacteria</taxon>
        <taxon>Pseudomonadati</taxon>
        <taxon>Pseudomonadota</taxon>
        <taxon>Gammaproteobacteria</taxon>
        <taxon>Pseudomonadales</taxon>
        <taxon>Pseudomonadaceae</taxon>
        <taxon>Permianibacter</taxon>
    </lineage>
</organism>
<dbReference type="Proteomes" id="UP000295375">
    <property type="component" value="Unassembled WGS sequence"/>
</dbReference>
<keyword evidence="2" id="KW-1185">Reference proteome</keyword>
<sequence length="75" mass="8504">MSNDQMALASAVFDVFEQACNGQNWSTANDLLHILEKLTKEMGEDRFLLIAYQRIDEESKSTTQWDGSDRSDSNS</sequence>
<dbReference type="RefSeq" id="WP_133593007.1">
    <property type="nucleotide sequence ID" value="NZ_CP037953.1"/>
</dbReference>
<accession>A0A4R6UE46</accession>
<evidence type="ECO:0000313" key="2">
    <source>
        <dbReference type="Proteomes" id="UP000295375"/>
    </source>
</evidence>
<dbReference type="AlphaFoldDB" id="A0A4R6UE46"/>
<proteinExistence type="predicted"/>
<protein>
    <submittedName>
        <fullName evidence="1">Uncharacterized protein</fullName>
    </submittedName>
</protein>
<gene>
    <name evidence="1" type="ORF">EV696_12247</name>
</gene>
<dbReference type="EMBL" id="SNYM01000022">
    <property type="protein sequence ID" value="TDQ44991.1"/>
    <property type="molecule type" value="Genomic_DNA"/>
</dbReference>
<name>A0A4R6UE46_9GAMM</name>
<reference evidence="1 2" key="1">
    <citation type="submission" date="2019-03" db="EMBL/GenBank/DDBJ databases">
        <title>Genomic Encyclopedia of Type Strains, Phase IV (KMG-IV): sequencing the most valuable type-strain genomes for metagenomic binning, comparative biology and taxonomic classification.</title>
        <authorList>
            <person name="Goeker M."/>
        </authorList>
    </citation>
    <scope>NUCLEOTIDE SEQUENCE [LARGE SCALE GENOMIC DNA]</scope>
    <source>
        <strain evidence="1 2">DSM 103792</strain>
    </source>
</reference>